<feature type="transmembrane region" description="Helical" evidence="8">
    <location>
        <begin position="215"/>
        <end position="236"/>
    </location>
</feature>
<evidence type="ECO:0000313" key="11">
    <source>
        <dbReference type="Proteomes" id="UP000091926"/>
    </source>
</evidence>
<reference evidence="10 11" key="1">
    <citation type="submission" date="2016-06" db="EMBL/GenBank/DDBJ databases">
        <title>Complete genome sequences of Bordetella bronchialis and Bordetella flabilis.</title>
        <authorList>
            <person name="LiPuma J.J."/>
            <person name="Spilker T."/>
        </authorList>
    </citation>
    <scope>NUCLEOTIDE SEQUENCE [LARGE SCALE GENOMIC DNA]</scope>
    <source>
        <strain evidence="10 11">AU10664</strain>
    </source>
</reference>
<dbReference type="KEGG" id="bfz:BAU07_22055"/>
<dbReference type="Proteomes" id="UP000091926">
    <property type="component" value="Chromosome"/>
</dbReference>
<feature type="transmembrane region" description="Helical" evidence="8">
    <location>
        <begin position="20"/>
        <end position="36"/>
    </location>
</feature>
<feature type="transmembrane region" description="Helical" evidence="8">
    <location>
        <begin position="92"/>
        <end position="112"/>
    </location>
</feature>
<dbReference type="EMBL" id="CP016172">
    <property type="protein sequence ID" value="ANN79447.1"/>
    <property type="molecule type" value="Genomic_DNA"/>
</dbReference>
<keyword evidence="7 8" id="KW-0472">Membrane</keyword>
<dbReference type="InterPro" id="IPR050297">
    <property type="entry name" value="LipidA_mod_glycosyltrf_83"/>
</dbReference>
<keyword evidence="5 8" id="KW-0812">Transmembrane</keyword>
<keyword evidence="4 10" id="KW-0808">Transferase</keyword>
<feature type="transmembrane region" description="Helical" evidence="8">
    <location>
        <begin position="269"/>
        <end position="291"/>
    </location>
</feature>
<evidence type="ECO:0000256" key="6">
    <source>
        <dbReference type="ARBA" id="ARBA00022989"/>
    </source>
</evidence>
<proteinExistence type="predicted"/>
<dbReference type="GO" id="GO:0010041">
    <property type="term" value="P:response to iron(III) ion"/>
    <property type="evidence" value="ECO:0007669"/>
    <property type="project" value="TreeGrafter"/>
</dbReference>
<keyword evidence="11" id="KW-1185">Reference proteome</keyword>
<feature type="transmembrane region" description="Helical" evidence="8">
    <location>
        <begin position="181"/>
        <end position="208"/>
    </location>
</feature>
<evidence type="ECO:0000256" key="4">
    <source>
        <dbReference type="ARBA" id="ARBA00022679"/>
    </source>
</evidence>
<dbReference type="PANTHER" id="PTHR33908:SF3">
    <property type="entry name" value="UNDECAPRENYL PHOSPHATE-ALPHA-4-AMINO-4-DEOXY-L-ARABINOSE ARABINOSYL TRANSFERASE"/>
    <property type="match status" value="1"/>
</dbReference>
<evidence type="ECO:0000256" key="3">
    <source>
        <dbReference type="ARBA" id="ARBA00022676"/>
    </source>
</evidence>
<dbReference type="GO" id="GO:0016763">
    <property type="term" value="F:pentosyltransferase activity"/>
    <property type="evidence" value="ECO:0007669"/>
    <property type="project" value="TreeGrafter"/>
</dbReference>
<evidence type="ECO:0000256" key="5">
    <source>
        <dbReference type="ARBA" id="ARBA00022692"/>
    </source>
</evidence>
<accession>A0A193GHA5</accession>
<feature type="domain" description="Glycosyltransferase RgtA/B/C/D-like" evidence="9">
    <location>
        <begin position="71"/>
        <end position="235"/>
    </location>
</feature>
<evidence type="ECO:0000256" key="2">
    <source>
        <dbReference type="ARBA" id="ARBA00022475"/>
    </source>
</evidence>
<feature type="transmembrane region" description="Helical" evidence="8">
    <location>
        <begin position="329"/>
        <end position="353"/>
    </location>
</feature>
<evidence type="ECO:0000256" key="1">
    <source>
        <dbReference type="ARBA" id="ARBA00004651"/>
    </source>
</evidence>
<keyword evidence="2" id="KW-1003">Cell membrane</keyword>
<keyword evidence="6 8" id="KW-1133">Transmembrane helix</keyword>
<feature type="transmembrane region" description="Helical" evidence="8">
    <location>
        <begin position="119"/>
        <end position="136"/>
    </location>
</feature>
<evidence type="ECO:0000256" key="8">
    <source>
        <dbReference type="SAM" id="Phobius"/>
    </source>
</evidence>
<feature type="transmembrane region" description="Helical" evidence="8">
    <location>
        <begin position="365"/>
        <end position="385"/>
    </location>
</feature>
<dbReference type="Pfam" id="PF13231">
    <property type="entry name" value="PMT_2"/>
    <property type="match status" value="1"/>
</dbReference>
<evidence type="ECO:0000256" key="7">
    <source>
        <dbReference type="ARBA" id="ARBA00023136"/>
    </source>
</evidence>
<feature type="transmembrane region" description="Helical" evidence="8">
    <location>
        <begin position="303"/>
        <end position="323"/>
    </location>
</feature>
<evidence type="ECO:0000259" key="9">
    <source>
        <dbReference type="Pfam" id="PF13231"/>
    </source>
</evidence>
<dbReference type="GO" id="GO:0009103">
    <property type="term" value="P:lipopolysaccharide biosynthetic process"/>
    <property type="evidence" value="ECO:0007669"/>
    <property type="project" value="UniProtKB-ARBA"/>
</dbReference>
<comment type="subcellular location">
    <subcellularLocation>
        <location evidence="1">Cell membrane</location>
        <topology evidence="1">Multi-pass membrane protein</topology>
    </subcellularLocation>
</comment>
<gene>
    <name evidence="10" type="ORF">BAU07_22055</name>
</gene>
<name>A0A193GHA5_9BORD</name>
<sequence>MTSTVAGSWMRRLQAPSRNWLFLFTGIWLAWLSWLRPMTLPDEGRYAGVAWEMLRAGEHGVPLLNGLPFFHKPPLYYWLAEASFSVFGVHPWAARVPSWLAAWAAAVALYAFMRRYRGAGTATVALLVLVTQPFFYGGSQFANLDMLVAGMITLTTLAGADTVLRATRGEPYRAMSVATGVLAALGVLSKGLIGMVLPGGILLLWIVLLRRWRGLGALLWPPAIVAFLAVCLPWFWVVQKDYPGFFHYFFVYQQFDRFAEATFNNRQPFWFYLPVVAGLALPWTFWLGGVFRKVFWVDRATDAHALRVLMAVWIAIVLVFFSIPASKLIGYVLPTLPPLAALVAEVIVAALAGQDAENARRSYRSSLVAAVAVCLLATGLSTIYARPNAAPLARRAAADFRAGDQVVMLHAYSYDLPMALRDPRPAWVVDNWDNPEIPLRDNWRKELYDAGQFRPEVMRRTLISPDELQARLCAAPADRTFWFWGNPEDDQEQYGALRGVPTYAVSGKRALWRVVPNQAFKSQHCGGMPRTD</sequence>
<evidence type="ECO:0000313" key="10">
    <source>
        <dbReference type="EMBL" id="ANN79447.1"/>
    </source>
</evidence>
<organism evidence="10 11">
    <name type="scientific">Bordetella flabilis</name>
    <dbReference type="NCBI Taxonomy" id="463014"/>
    <lineage>
        <taxon>Bacteria</taxon>
        <taxon>Pseudomonadati</taxon>
        <taxon>Pseudomonadota</taxon>
        <taxon>Betaproteobacteria</taxon>
        <taxon>Burkholderiales</taxon>
        <taxon>Alcaligenaceae</taxon>
        <taxon>Bordetella</taxon>
    </lineage>
</organism>
<keyword evidence="3 10" id="KW-0328">Glycosyltransferase</keyword>
<dbReference type="GO" id="GO:0005886">
    <property type="term" value="C:plasma membrane"/>
    <property type="evidence" value="ECO:0007669"/>
    <property type="project" value="UniProtKB-SubCell"/>
</dbReference>
<dbReference type="STRING" id="463014.BAU07_22055"/>
<protein>
    <submittedName>
        <fullName evidence="10">Dolichyl-phosphate-mannose--protein mannosyltransferase</fullName>
    </submittedName>
</protein>
<dbReference type="InterPro" id="IPR038731">
    <property type="entry name" value="RgtA/B/C-like"/>
</dbReference>
<dbReference type="AlphaFoldDB" id="A0A193GHA5"/>
<dbReference type="PANTHER" id="PTHR33908">
    <property type="entry name" value="MANNOSYLTRANSFERASE YKCB-RELATED"/>
    <property type="match status" value="1"/>
</dbReference>